<feature type="region of interest" description="Disordered" evidence="1">
    <location>
        <begin position="40"/>
        <end position="64"/>
    </location>
</feature>
<evidence type="ECO:0000313" key="3">
    <source>
        <dbReference type="Proteomes" id="UP000054538"/>
    </source>
</evidence>
<reference evidence="3" key="2">
    <citation type="submission" date="2015-01" db="EMBL/GenBank/DDBJ databases">
        <title>Evolutionary Origins and Diversification of the Mycorrhizal Mutualists.</title>
        <authorList>
            <consortium name="DOE Joint Genome Institute"/>
            <consortium name="Mycorrhizal Genomics Consortium"/>
            <person name="Kohler A."/>
            <person name="Kuo A."/>
            <person name="Nagy L.G."/>
            <person name="Floudas D."/>
            <person name="Copeland A."/>
            <person name="Barry K.W."/>
            <person name="Cichocki N."/>
            <person name="Veneault-Fourrey C."/>
            <person name="LaButti K."/>
            <person name="Lindquist E.A."/>
            <person name="Lipzen A."/>
            <person name="Lundell T."/>
            <person name="Morin E."/>
            <person name="Murat C."/>
            <person name="Riley R."/>
            <person name="Ohm R."/>
            <person name="Sun H."/>
            <person name="Tunlid A."/>
            <person name="Henrissat B."/>
            <person name="Grigoriev I.V."/>
            <person name="Hibbett D.S."/>
            <person name="Martin F."/>
        </authorList>
    </citation>
    <scope>NUCLEOTIDE SEQUENCE [LARGE SCALE GENOMIC DNA]</scope>
    <source>
        <strain evidence="3">Ve08.2h10</strain>
    </source>
</reference>
<proteinExistence type="predicted"/>
<gene>
    <name evidence="2" type="ORF">PAXRUDRAFT_831580</name>
</gene>
<evidence type="ECO:0000256" key="1">
    <source>
        <dbReference type="SAM" id="MobiDB-lite"/>
    </source>
</evidence>
<accession>A0A0D0D253</accession>
<dbReference type="InParanoid" id="A0A0D0D253"/>
<dbReference type="HOGENOM" id="CLU_2528169_0_0_1"/>
<evidence type="ECO:0000313" key="2">
    <source>
        <dbReference type="EMBL" id="KIK90582.1"/>
    </source>
</evidence>
<keyword evidence="3" id="KW-1185">Reference proteome</keyword>
<dbReference type="EMBL" id="KN825497">
    <property type="protein sequence ID" value="KIK90582.1"/>
    <property type="molecule type" value="Genomic_DNA"/>
</dbReference>
<name>A0A0D0D253_9AGAM</name>
<dbReference type="AlphaFoldDB" id="A0A0D0D253"/>
<protein>
    <submittedName>
        <fullName evidence="2">Uncharacterized protein</fullName>
    </submittedName>
</protein>
<organism evidence="2 3">
    <name type="scientific">Paxillus rubicundulus Ve08.2h10</name>
    <dbReference type="NCBI Taxonomy" id="930991"/>
    <lineage>
        <taxon>Eukaryota</taxon>
        <taxon>Fungi</taxon>
        <taxon>Dikarya</taxon>
        <taxon>Basidiomycota</taxon>
        <taxon>Agaricomycotina</taxon>
        <taxon>Agaricomycetes</taxon>
        <taxon>Agaricomycetidae</taxon>
        <taxon>Boletales</taxon>
        <taxon>Paxilineae</taxon>
        <taxon>Paxillaceae</taxon>
        <taxon>Paxillus</taxon>
    </lineage>
</organism>
<sequence length="84" mass="9543">MVHTLSESLGMRHLRYKSLQDPLGIVRTMSVSRWSLTSKSNRRKDFKASQSYDAMGDSSQDHHTKFRGLRVKPTNCVPYSSVGV</sequence>
<dbReference type="Proteomes" id="UP000054538">
    <property type="component" value="Unassembled WGS sequence"/>
</dbReference>
<reference evidence="2 3" key="1">
    <citation type="submission" date="2014-04" db="EMBL/GenBank/DDBJ databases">
        <authorList>
            <consortium name="DOE Joint Genome Institute"/>
            <person name="Kuo A."/>
            <person name="Kohler A."/>
            <person name="Jargeat P."/>
            <person name="Nagy L.G."/>
            <person name="Floudas D."/>
            <person name="Copeland A."/>
            <person name="Barry K.W."/>
            <person name="Cichocki N."/>
            <person name="Veneault-Fourrey C."/>
            <person name="LaButti K."/>
            <person name="Lindquist E.A."/>
            <person name="Lipzen A."/>
            <person name="Lundell T."/>
            <person name="Morin E."/>
            <person name="Murat C."/>
            <person name="Sun H."/>
            <person name="Tunlid A."/>
            <person name="Henrissat B."/>
            <person name="Grigoriev I.V."/>
            <person name="Hibbett D.S."/>
            <person name="Martin F."/>
            <person name="Nordberg H.P."/>
            <person name="Cantor M.N."/>
            <person name="Hua S.X."/>
        </authorList>
    </citation>
    <scope>NUCLEOTIDE SEQUENCE [LARGE SCALE GENOMIC DNA]</scope>
    <source>
        <strain evidence="2 3">Ve08.2h10</strain>
    </source>
</reference>